<gene>
    <name evidence="2" type="ORF">HNP49_001700</name>
</gene>
<evidence type="ECO:0000256" key="1">
    <source>
        <dbReference type="SAM" id="Phobius"/>
    </source>
</evidence>
<dbReference type="EMBL" id="JACHLL010000002">
    <property type="protein sequence ID" value="MBB6341543.1"/>
    <property type="molecule type" value="Genomic_DNA"/>
</dbReference>
<sequence>MEAPANNPFQTPEADLVSAPDATQPLYSLGAVGWATFFGTPLAGAYVLAHNLRQYGLHKELQQTWWLAIGIFVVVTALGFLLPDNVSGTAFTVVQVIAMYQYAKSLLGSRLQQHAAGQGALYSNWRAVGIGLLFILAILVVAVPLIMVFDLA</sequence>
<name>A0A7X0BSB6_9PSED</name>
<comment type="caution">
    <text evidence="2">The sequence shown here is derived from an EMBL/GenBank/DDBJ whole genome shotgun (WGS) entry which is preliminary data.</text>
</comment>
<evidence type="ECO:0000313" key="2">
    <source>
        <dbReference type="EMBL" id="MBB6341543.1"/>
    </source>
</evidence>
<evidence type="ECO:0008006" key="4">
    <source>
        <dbReference type="Google" id="ProtNLM"/>
    </source>
</evidence>
<reference evidence="2 3" key="1">
    <citation type="submission" date="2020-08" db="EMBL/GenBank/DDBJ databases">
        <title>Functional genomics of gut bacteria from endangered species of beetles.</title>
        <authorList>
            <person name="Carlos-Shanley C."/>
        </authorList>
    </citation>
    <scope>NUCLEOTIDE SEQUENCE [LARGE SCALE GENOMIC DNA]</scope>
    <source>
        <strain evidence="2 3">S00202</strain>
    </source>
</reference>
<accession>A0A7X0BSB6</accession>
<keyword evidence="1" id="KW-0812">Transmembrane</keyword>
<keyword evidence="3" id="KW-1185">Reference proteome</keyword>
<organism evidence="2 3">
    <name type="scientific">Pseudomonas fluvialis</name>
    <dbReference type="NCBI Taxonomy" id="1793966"/>
    <lineage>
        <taxon>Bacteria</taxon>
        <taxon>Pseudomonadati</taxon>
        <taxon>Pseudomonadota</taxon>
        <taxon>Gammaproteobacteria</taxon>
        <taxon>Pseudomonadales</taxon>
        <taxon>Pseudomonadaceae</taxon>
        <taxon>Pseudomonas</taxon>
    </lineage>
</organism>
<feature type="transmembrane region" description="Helical" evidence="1">
    <location>
        <begin position="127"/>
        <end position="149"/>
    </location>
</feature>
<keyword evidence="1" id="KW-0472">Membrane</keyword>
<keyword evidence="1" id="KW-1133">Transmembrane helix</keyword>
<feature type="transmembrane region" description="Helical" evidence="1">
    <location>
        <begin position="31"/>
        <end position="52"/>
    </location>
</feature>
<dbReference type="RefSeq" id="WP_184682348.1">
    <property type="nucleotide sequence ID" value="NZ_JACHLL010000002.1"/>
</dbReference>
<dbReference type="AlphaFoldDB" id="A0A7X0BSB6"/>
<protein>
    <recommendedName>
        <fullName evidence="4">Transmembrane protein</fullName>
    </recommendedName>
</protein>
<dbReference type="Proteomes" id="UP000557193">
    <property type="component" value="Unassembled WGS sequence"/>
</dbReference>
<evidence type="ECO:0000313" key="3">
    <source>
        <dbReference type="Proteomes" id="UP000557193"/>
    </source>
</evidence>
<proteinExistence type="predicted"/>
<feature type="transmembrane region" description="Helical" evidence="1">
    <location>
        <begin position="64"/>
        <end position="82"/>
    </location>
</feature>